<evidence type="ECO:0000313" key="1">
    <source>
        <dbReference type="EMBL" id="MBB0228245.1"/>
    </source>
</evidence>
<organism evidence="1 2">
    <name type="scientific">Streptomyces calidiresistens</name>
    <dbReference type="NCBI Taxonomy" id="1485586"/>
    <lineage>
        <taxon>Bacteria</taxon>
        <taxon>Bacillati</taxon>
        <taxon>Actinomycetota</taxon>
        <taxon>Actinomycetes</taxon>
        <taxon>Kitasatosporales</taxon>
        <taxon>Streptomycetaceae</taxon>
        <taxon>Streptomyces</taxon>
    </lineage>
</organism>
<dbReference type="AlphaFoldDB" id="A0A7W3XUS9"/>
<name>A0A7W3XUS9_9ACTN</name>
<dbReference type="EMBL" id="VKHS01000015">
    <property type="protein sequence ID" value="MBB0228245.1"/>
    <property type="molecule type" value="Genomic_DNA"/>
</dbReference>
<comment type="caution">
    <text evidence="1">The sequence shown here is derived from an EMBL/GenBank/DDBJ whole genome shotgun (WGS) entry which is preliminary data.</text>
</comment>
<keyword evidence="2" id="KW-1185">Reference proteome</keyword>
<accession>A0A7W3XUS9</accession>
<protein>
    <submittedName>
        <fullName evidence="1">Uncharacterized protein</fullName>
    </submittedName>
</protein>
<dbReference type="Proteomes" id="UP000530234">
    <property type="component" value="Unassembled WGS sequence"/>
</dbReference>
<reference evidence="2" key="1">
    <citation type="submission" date="2019-10" db="EMBL/GenBank/DDBJ databases">
        <title>Streptomyces sp. nov., a novel actinobacterium isolated from alkaline environment.</title>
        <authorList>
            <person name="Golinska P."/>
        </authorList>
    </citation>
    <scope>NUCLEOTIDE SEQUENCE [LARGE SCALE GENOMIC DNA]</scope>
    <source>
        <strain evidence="2">DSM 42108</strain>
    </source>
</reference>
<dbReference type="RefSeq" id="WP_182659936.1">
    <property type="nucleotide sequence ID" value="NZ_VKHS01000015.1"/>
</dbReference>
<evidence type="ECO:0000313" key="2">
    <source>
        <dbReference type="Proteomes" id="UP000530234"/>
    </source>
</evidence>
<gene>
    <name evidence="1" type="ORF">FOE67_01630</name>
</gene>
<sequence>MLFIKIAEKARSIVSSRTSTLLSSLEASSPEQACTLGVPEDVVNYFSGPIESLGVPPLYPSTKFRAGEFFVAASALQVESHPSLHVPIGDLTRDFGDHGCRLEGMNSLTKATPFF</sequence>
<proteinExistence type="predicted"/>